<proteinExistence type="predicted"/>
<dbReference type="EMBL" id="CM056743">
    <property type="protein sequence ID" value="KAJ8670379.1"/>
    <property type="molecule type" value="Genomic_DNA"/>
</dbReference>
<gene>
    <name evidence="1" type="ORF">QAD02_001638</name>
</gene>
<reference evidence="1" key="1">
    <citation type="submission" date="2023-04" db="EMBL/GenBank/DDBJ databases">
        <title>A chromosome-level genome assembly of the parasitoid wasp Eretmocerus hayati.</title>
        <authorList>
            <person name="Zhong Y."/>
            <person name="Liu S."/>
            <person name="Liu Y."/>
        </authorList>
    </citation>
    <scope>NUCLEOTIDE SEQUENCE</scope>
    <source>
        <strain evidence="1">ZJU_SS_LIU_2023</strain>
    </source>
</reference>
<sequence length="254" mass="29164">MLVPKTPIRCEDVSQESEGSERESMDPNYFYQHIQNIFRNDLQQLRLEIKDVLNVAVIEGRTKSIHDEKMRNSSSTLVPKTPIRCEDVSQESEGSERESMDPNYSYQHIQNIFRNDLQQLRLEIKDVLNVGESEYYCISYDLDAFKLMHIEDGLAVDAGKTFVIDVQPGTRFPFAALASETTREFPADDAYPTITSQSLLAYKQIMLKVPLLLNDLHVRPNQSRHALPWHNGQVRVDFLDLLHTLVIPPDVSCI</sequence>
<comment type="caution">
    <text evidence="1">The sequence shown here is derived from an EMBL/GenBank/DDBJ whole genome shotgun (WGS) entry which is preliminary data.</text>
</comment>
<name>A0ACC2NGZ5_9HYME</name>
<evidence type="ECO:0000313" key="1">
    <source>
        <dbReference type="EMBL" id="KAJ8670379.1"/>
    </source>
</evidence>
<organism evidence="1 2">
    <name type="scientific">Eretmocerus hayati</name>
    <dbReference type="NCBI Taxonomy" id="131215"/>
    <lineage>
        <taxon>Eukaryota</taxon>
        <taxon>Metazoa</taxon>
        <taxon>Ecdysozoa</taxon>
        <taxon>Arthropoda</taxon>
        <taxon>Hexapoda</taxon>
        <taxon>Insecta</taxon>
        <taxon>Pterygota</taxon>
        <taxon>Neoptera</taxon>
        <taxon>Endopterygota</taxon>
        <taxon>Hymenoptera</taxon>
        <taxon>Apocrita</taxon>
        <taxon>Proctotrupomorpha</taxon>
        <taxon>Chalcidoidea</taxon>
        <taxon>Aphelinidae</taxon>
        <taxon>Aphelininae</taxon>
        <taxon>Eretmocerus</taxon>
    </lineage>
</organism>
<protein>
    <submittedName>
        <fullName evidence="1">Uncharacterized protein</fullName>
    </submittedName>
</protein>
<dbReference type="Proteomes" id="UP001239111">
    <property type="component" value="Chromosome 3"/>
</dbReference>
<accession>A0ACC2NGZ5</accession>
<keyword evidence="2" id="KW-1185">Reference proteome</keyword>
<evidence type="ECO:0000313" key="2">
    <source>
        <dbReference type="Proteomes" id="UP001239111"/>
    </source>
</evidence>